<organism evidence="4 5">
    <name type="scientific">Enterococcus avium</name>
    <name type="common">Streptococcus avium</name>
    <dbReference type="NCBI Taxonomy" id="33945"/>
    <lineage>
        <taxon>Bacteria</taxon>
        <taxon>Bacillati</taxon>
        <taxon>Bacillota</taxon>
        <taxon>Bacilli</taxon>
        <taxon>Lactobacillales</taxon>
        <taxon>Enterococcaceae</taxon>
        <taxon>Enterococcus</taxon>
    </lineage>
</organism>
<dbReference type="InterPro" id="IPR002525">
    <property type="entry name" value="Transp_IS110-like_N"/>
</dbReference>
<dbReference type="GO" id="GO:0004803">
    <property type="term" value="F:transposase activity"/>
    <property type="evidence" value="ECO:0007669"/>
    <property type="project" value="InterPro"/>
</dbReference>
<dbReference type="PANTHER" id="PTHR33055">
    <property type="entry name" value="TRANSPOSASE FOR INSERTION SEQUENCE ELEMENT IS1111A"/>
    <property type="match status" value="1"/>
</dbReference>
<dbReference type="InterPro" id="IPR003346">
    <property type="entry name" value="Transposase_20"/>
</dbReference>
<evidence type="ECO:0000259" key="3">
    <source>
        <dbReference type="Pfam" id="PF02371"/>
    </source>
</evidence>
<protein>
    <submittedName>
        <fullName evidence="4">IS110 family transposase</fullName>
    </submittedName>
</protein>
<sequence length="404" mass="46135">MVLNAVGIDVAKGKSVVSILRPFGEVISSPFELCHTSSAIDDFIHSLSNLEGEVRIVLEYTGRYHEPIARWLSDADFYVSVVNPKLIKDFGNNSLRKVKSDKKDALKIARYALDNWNDLRQYCFMDKTRDQLKTMNRQFDFYMKHKTALKNNLIALLDQTFPGANTFFTSPVRKDGSQKWVDFVASFWHVDCVRKVSLSVFTERYRKFCVRKGYDFHPDKPAQIFEASKELIALLPKDKMTKNLIMQAIEQLNTLSRTIEQLRLQMDQTAAQLPEYPVVMAMKGVGPSLGPQIMAEIGDVRRFSRRGALTAFGVDPGVNQSSTYNQKSVRTSKRGSAQLRKSLFQVMDVLVKTSPENDPVYAFLSKKRAEGKPYYVYMTAGANKFLRIYYGRVKEYLASLSEEE</sequence>
<evidence type="ECO:0000313" key="4">
    <source>
        <dbReference type="EMBL" id="RVU96534.1"/>
    </source>
</evidence>
<accession>A0A437USA9</accession>
<evidence type="ECO:0000313" key="5">
    <source>
        <dbReference type="Proteomes" id="UP000288388"/>
    </source>
</evidence>
<dbReference type="GO" id="GO:0003677">
    <property type="term" value="F:DNA binding"/>
    <property type="evidence" value="ECO:0007669"/>
    <property type="project" value="InterPro"/>
</dbReference>
<dbReference type="Proteomes" id="UP000288388">
    <property type="component" value="Unassembled WGS sequence"/>
</dbReference>
<feature type="coiled-coil region" evidence="1">
    <location>
        <begin position="245"/>
        <end position="272"/>
    </location>
</feature>
<comment type="caution">
    <text evidence="4">The sequence shown here is derived from an EMBL/GenBank/DDBJ whole genome shotgun (WGS) entry which is preliminary data.</text>
</comment>
<keyword evidence="1" id="KW-0175">Coiled coil</keyword>
<dbReference type="InterPro" id="IPR047650">
    <property type="entry name" value="Transpos_IS110"/>
</dbReference>
<reference evidence="4 5" key="1">
    <citation type="submission" date="2018-12" db="EMBL/GenBank/DDBJ databases">
        <title>A novel vanA-carrying plasmid in a clinical isolate of Enterococcus avium.</title>
        <authorList>
            <person name="Bernasconi O.J."/>
            <person name="Luzzaro F."/>
            <person name="Endimiani A."/>
        </authorList>
    </citation>
    <scope>NUCLEOTIDE SEQUENCE [LARGE SCALE GENOMIC DNA]</scope>
    <source>
        <strain evidence="4 5">LC0559/18</strain>
    </source>
</reference>
<dbReference type="PANTHER" id="PTHR33055:SF3">
    <property type="entry name" value="PUTATIVE TRANSPOSASE FOR IS117-RELATED"/>
    <property type="match status" value="1"/>
</dbReference>
<dbReference type="EMBL" id="RYZS01000001">
    <property type="protein sequence ID" value="RVU96534.1"/>
    <property type="molecule type" value="Genomic_DNA"/>
</dbReference>
<evidence type="ECO:0000259" key="2">
    <source>
        <dbReference type="Pfam" id="PF01548"/>
    </source>
</evidence>
<evidence type="ECO:0000256" key="1">
    <source>
        <dbReference type="SAM" id="Coils"/>
    </source>
</evidence>
<proteinExistence type="predicted"/>
<dbReference type="Pfam" id="PF02371">
    <property type="entry name" value="Transposase_20"/>
    <property type="match status" value="1"/>
</dbReference>
<dbReference type="Pfam" id="PF01548">
    <property type="entry name" value="DEDD_Tnp_IS110"/>
    <property type="match status" value="1"/>
</dbReference>
<dbReference type="GO" id="GO:0006313">
    <property type="term" value="P:DNA transposition"/>
    <property type="evidence" value="ECO:0007669"/>
    <property type="project" value="InterPro"/>
</dbReference>
<feature type="domain" description="Transposase IS110-like N-terminal" evidence="2">
    <location>
        <begin position="6"/>
        <end position="162"/>
    </location>
</feature>
<name>A0A437USA9_ENTAV</name>
<dbReference type="AlphaFoldDB" id="A0A437USA9"/>
<dbReference type="NCBIfam" id="NF033542">
    <property type="entry name" value="transpos_IS110"/>
    <property type="match status" value="1"/>
</dbReference>
<gene>
    <name evidence="4" type="ORF">EK398_05640</name>
</gene>
<feature type="domain" description="Transposase IS116/IS110/IS902 C-terminal" evidence="3">
    <location>
        <begin position="278"/>
        <end position="356"/>
    </location>
</feature>